<evidence type="ECO:0000313" key="4">
    <source>
        <dbReference type="EMBL" id="TQJ04132.1"/>
    </source>
</evidence>
<evidence type="ECO:0000256" key="2">
    <source>
        <dbReference type="SAM" id="Phobius"/>
    </source>
</evidence>
<dbReference type="InterPro" id="IPR026004">
    <property type="entry name" value="Septum_form"/>
</dbReference>
<protein>
    <submittedName>
        <fullName evidence="4">Putative regulator of septum formation</fullName>
    </submittedName>
</protein>
<reference evidence="4 5" key="1">
    <citation type="submission" date="2019-06" db="EMBL/GenBank/DDBJ databases">
        <title>Sequencing the genomes of 1000 actinobacteria strains.</title>
        <authorList>
            <person name="Klenk H.-P."/>
        </authorList>
    </citation>
    <scope>NUCLEOTIDE SEQUENCE [LARGE SCALE GENOMIC DNA]</scope>
    <source>
        <strain evidence="4 5">DSM 45679</strain>
    </source>
</reference>
<feature type="compositionally biased region" description="Low complexity" evidence="1">
    <location>
        <begin position="316"/>
        <end position="333"/>
    </location>
</feature>
<feature type="transmembrane region" description="Helical" evidence="2">
    <location>
        <begin position="29"/>
        <end position="52"/>
    </location>
</feature>
<keyword evidence="5" id="KW-1185">Reference proteome</keyword>
<gene>
    <name evidence="4" type="ORF">FB471_3913</name>
</gene>
<dbReference type="Proteomes" id="UP000320876">
    <property type="component" value="Unassembled WGS sequence"/>
</dbReference>
<evidence type="ECO:0000313" key="5">
    <source>
        <dbReference type="Proteomes" id="UP000320876"/>
    </source>
</evidence>
<evidence type="ECO:0000256" key="1">
    <source>
        <dbReference type="SAM" id="MobiDB-lite"/>
    </source>
</evidence>
<feature type="domain" description="Septum formation-related" evidence="3">
    <location>
        <begin position="75"/>
        <end position="291"/>
    </location>
</feature>
<name>A0A542DM15_AMYCI</name>
<organism evidence="4 5">
    <name type="scientific">Amycolatopsis cihanbeyliensis</name>
    <dbReference type="NCBI Taxonomy" id="1128664"/>
    <lineage>
        <taxon>Bacteria</taxon>
        <taxon>Bacillati</taxon>
        <taxon>Actinomycetota</taxon>
        <taxon>Actinomycetes</taxon>
        <taxon>Pseudonocardiales</taxon>
        <taxon>Pseudonocardiaceae</taxon>
        <taxon>Amycolatopsis</taxon>
    </lineage>
</organism>
<dbReference type="Pfam" id="PF13845">
    <property type="entry name" value="Septum_form"/>
    <property type="match status" value="1"/>
</dbReference>
<dbReference type="EMBL" id="VFML01000001">
    <property type="protein sequence ID" value="TQJ04132.1"/>
    <property type="molecule type" value="Genomic_DNA"/>
</dbReference>
<keyword evidence="2" id="KW-0812">Transmembrane</keyword>
<sequence>MEHGAGIMELMPKEPERFRRSGRTLRTQLLMVGAAIGAIGALSLSWAFSWGMNSVDAEVAQRLAAKEEAFHSPPGSCLNWTRPDASDAHKVPCEQAHLFEVIGVVDISDQYPPGAPSPDLRLWRQIAEERCGESAQTYLNKPLDPYGKLTLGVLRPPEQQWADGARELRCGLQWAGPGGSLQQLTGPAVEQDQSDVWPVGTCLGLSGKTVGDPVDCAAPHSYEIVAVLDLKDEFADGYPSQEDQKAWLDLECNKAVDEYSGGKNLDEQGLLLGWDLREQESWDAGSTKVNCKVGATLEDGSGLAPVRGSVKPTEQPAEPSSTSAPSTSTETGG</sequence>
<accession>A0A542DM15</accession>
<dbReference type="AlphaFoldDB" id="A0A542DM15"/>
<keyword evidence="2" id="KW-0472">Membrane</keyword>
<evidence type="ECO:0000259" key="3">
    <source>
        <dbReference type="Pfam" id="PF13845"/>
    </source>
</evidence>
<feature type="region of interest" description="Disordered" evidence="1">
    <location>
        <begin position="298"/>
        <end position="333"/>
    </location>
</feature>
<keyword evidence="2" id="KW-1133">Transmembrane helix</keyword>
<proteinExistence type="predicted"/>
<comment type="caution">
    <text evidence="4">The sequence shown here is derived from an EMBL/GenBank/DDBJ whole genome shotgun (WGS) entry which is preliminary data.</text>
</comment>